<dbReference type="EMBL" id="JACHKZ010000021">
    <property type="protein sequence ID" value="MBB6578946.1"/>
    <property type="molecule type" value="Genomic_DNA"/>
</dbReference>
<name>A0ABR6RIG1_9BURK</name>
<protein>
    <submittedName>
        <fullName evidence="1">Uncharacterized protein</fullName>
    </submittedName>
</protein>
<keyword evidence="2" id="KW-1185">Reference proteome</keyword>
<organism evidence="1 2">
    <name type="scientific">Comamonas odontotermitis</name>
    <dbReference type="NCBI Taxonomy" id="379895"/>
    <lineage>
        <taxon>Bacteria</taxon>
        <taxon>Pseudomonadati</taxon>
        <taxon>Pseudomonadota</taxon>
        <taxon>Betaproteobacteria</taxon>
        <taxon>Burkholderiales</taxon>
        <taxon>Comamonadaceae</taxon>
        <taxon>Comamonas</taxon>
    </lineage>
</organism>
<accession>A0ABR6RIG1</accession>
<proteinExistence type="predicted"/>
<comment type="caution">
    <text evidence="1">The sequence shown here is derived from an EMBL/GenBank/DDBJ whole genome shotgun (WGS) entry which is preliminary data.</text>
</comment>
<dbReference type="Proteomes" id="UP000562492">
    <property type="component" value="Unassembled WGS sequence"/>
</dbReference>
<evidence type="ECO:0000313" key="1">
    <source>
        <dbReference type="EMBL" id="MBB6578946.1"/>
    </source>
</evidence>
<evidence type="ECO:0000313" key="2">
    <source>
        <dbReference type="Proteomes" id="UP000562492"/>
    </source>
</evidence>
<dbReference type="RefSeq" id="WP_184709951.1">
    <property type="nucleotide sequence ID" value="NZ_JACHKZ010000021.1"/>
</dbReference>
<sequence length="227" mass="25328">MNIAKLIAKTNMPAELQPLAIAAFKEADKRSDGLMWGKWKVRLFKAGKIAKMLDWGDERLIAVKPDMLDSDICPMGNITAHGDNVPWNPATHRPEPGQWLNSDPASDEYKAAVEACYWCEGSHPRSQKARKAWYRRNAGEGLAYRLGLPVSADTPVQEYTGGGVTVLRCGDAWQLTAFKRIVGRFGLHVRVGYEIDNVFRDGVQQWYPIPGFDLRAPLTYSVLPGRG</sequence>
<reference evidence="1 2" key="1">
    <citation type="submission" date="2020-08" db="EMBL/GenBank/DDBJ databases">
        <title>Functional genomics of gut bacteria from endangered species of beetles.</title>
        <authorList>
            <person name="Carlos-Shanley C."/>
        </authorList>
    </citation>
    <scope>NUCLEOTIDE SEQUENCE [LARGE SCALE GENOMIC DNA]</scope>
    <source>
        <strain evidence="1 2">S00124</strain>
    </source>
</reference>
<gene>
    <name evidence="1" type="ORF">HNP33_003051</name>
</gene>